<accession>A0A9N9MMG2</accession>
<keyword evidence="2" id="KW-1133">Transmembrane helix</keyword>
<sequence>MSDIETAPLFNKVEMQQFIETEIEQQTEKLLKTSTDTATDMEMQTFGPQLLTKPRDSKNNDYFDDANNPELPNDTEKKEEIGSLEVFTDADVHVERKNSGTFVLGILTNNSENKIDSQSTQVEGLDISEKLPPHDTPDSGLDISLPTVRATRNGIVIFGRHMTCELLIYSIIYLACIIFAFGYAVYHAVSLIIGVFEKDKSEDLDEISNK</sequence>
<gene>
    <name evidence="3" type="ORF">CEUTPL_LOCUS8245</name>
</gene>
<feature type="transmembrane region" description="Helical" evidence="2">
    <location>
        <begin position="166"/>
        <end position="186"/>
    </location>
</feature>
<protein>
    <submittedName>
        <fullName evidence="3">Uncharacterized protein</fullName>
    </submittedName>
</protein>
<proteinExistence type="predicted"/>
<reference evidence="3" key="1">
    <citation type="submission" date="2022-01" db="EMBL/GenBank/DDBJ databases">
        <authorList>
            <person name="King R."/>
        </authorList>
    </citation>
    <scope>NUCLEOTIDE SEQUENCE</scope>
</reference>
<evidence type="ECO:0000256" key="1">
    <source>
        <dbReference type="SAM" id="MobiDB-lite"/>
    </source>
</evidence>
<dbReference type="AlphaFoldDB" id="A0A9N9MMG2"/>
<evidence type="ECO:0000313" key="3">
    <source>
        <dbReference type="EMBL" id="CAG9767686.1"/>
    </source>
</evidence>
<organism evidence="3 4">
    <name type="scientific">Ceutorhynchus assimilis</name>
    <name type="common">cabbage seed weevil</name>
    <dbReference type="NCBI Taxonomy" id="467358"/>
    <lineage>
        <taxon>Eukaryota</taxon>
        <taxon>Metazoa</taxon>
        <taxon>Ecdysozoa</taxon>
        <taxon>Arthropoda</taxon>
        <taxon>Hexapoda</taxon>
        <taxon>Insecta</taxon>
        <taxon>Pterygota</taxon>
        <taxon>Neoptera</taxon>
        <taxon>Endopterygota</taxon>
        <taxon>Coleoptera</taxon>
        <taxon>Polyphaga</taxon>
        <taxon>Cucujiformia</taxon>
        <taxon>Curculionidae</taxon>
        <taxon>Ceutorhynchinae</taxon>
        <taxon>Ceutorhynchus</taxon>
    </lineage>
</organism>
<keyword evidence="2" id="KW-0812">Transmembrane</keyword>
<dbReference type="Proteomes" id="UP001152799">
    <property type="component" value="Chromosome 4"/>
</dbReference>
<feature type="region of interest" description="Disordered" evidence="1">
    <location>
        <begin position="47"/>
        <end position="79"/>
    </location>
</feature>
<keyword evidence="2" id="KW-0472">Membrane</keyword>
<evidence type="ECO:0000256" key="2">
    <source>
        <dbReference type="SAM" id="Phobius"/>
    </source>
</evidence>
<dbReference type="EMBL" id="OU892280">
    <property type="protein sequence ID" value="CAG9767686.1"/>
    <property type="molecule type" value="Genomic_DNA"/>
</dbReference>
<name>A0A9N9MMG2_9CUCU</name>
<keyword evidence="4" id="KW-1185">Reference proteome</keyword>
<evidence type="ECO:0000313" key="4">
    <source>
        <dbReference type="Proteomes" id="UP001152799"/>
    </source>
</evidence>